<dbReference type="EMBL" id="CACRUT010000016">
    <property type="protein sequence ID" value="VYU45960.1"/>
    <property type="molecule type" value="Genomic_DNA"/>
</dbReference>
<sequence length="349" mass="41135">MDYKELRNPSQPADTPDGFVSEIRSIIDQARSNAVRSVDFCRVRMYWNIGKRIFEEEQHGKERADYGTYLIRNLAKRLELEYGSGFSVRQLEMCRQFYRTYPIANTVCAQLNWSQYKLLITIPDPDKREYYQLETVNNAWTKRELERQINSMLYERLLLSNDKEAVLAVARKERIPESPMEIIKDPMVLEFLGLERQPAYYEKDLEKAIITHIADFLLELGKGFSFVARQKRILVEDDEYFADLIFYNRLLRCFVIVELKTGKLTHQDLGQLQMYVNYYDRYEKTPDENPTIGILLCTSKNDTAVRLALPENNQTILASQYQLYLPSQEQLIREVNEAKQHVYSASQRK</sequence>
<name>A0A6N3F1Q2_9BACT</name>
<dbReference type="PANTHER" id="PTHR30547:SF5">
    <property type="entry name" value="NUCLEASE YHCG-RELATED"/>
    <property type="match status" value="1"/>
</dbReference>
<dbReference type="Pfam" id="PF17761">
    <property type="entry name" value="DUF1016_N"/>
    <property type="match status" value="1"/>
</dbReference>
<dbReference type="GO" id="GO:0003676">
    <property type="term" value="F:nucleic acid binding"/>
    <property type="evidence" value="ECO:0007669"/>
    <property type="project" value="InterPro"/>
</dbReference>
<organism evidence="3">
    <name type="scientific">Paraprevotella clara</name>
    <dbReference type="NCBI Taxonomy" id="454154"/>
    <lineage>
        <taxon>Bacteria</taxon>
        <taxon>Pseudomonadati</taxon>
        <taxon>Bacteroidota</taxon>
        <taxon>Bacteroidia</taxon>
        <taxon>Bacteroidales</taxon>
        <taxon>Prevotellaceae</taxon>
        <taxon>Paraprevotella</taxon>
    </lineage>
</organism>
<feature type="domain" description="YhcG N-terminal" evidence="2">
    <location>
        <begin position="22"/>
        <end position="156"/>
    </location>
</feature>
<feature type="domain" description="YhcG PDDEXK nuclease" evidence="1">
    <location>
        <begin position="181"/>
        <end position="331"/>
    </location>
</feature>
<evidence type="ECO:0000259" key="2">
    <source>
        <dbReference type="Pfam" id="PF17761"/>
    </source>
</evidence>
<accession>A0A6N3F1Q2</accession>
<dbReference type="InterPro" id="IPR053148">
    <property type="entry name" value="PD-DEXK-like_domain"/>
</dbReference>
<reference evidence="3" key="1">
    <citation type="submission" date="2019-11" db="EMBL/GenBank/DDBJ databases">
        <authorList>
            <person name="Feng L."/>
        </authorList>
    </citation>
    <scope>NUCLEOTIDE SEQUENCE</scope>
    <source>
        <strain evidence="3">PclaraLFYP37</strain>
    </source>
</reference>
<dbReference type="InterPro" id="IPR009362">
    <property type="entry name" value="YhcG_C"/>
</dbReference>
<dbReference type="PANTHER" id="PTHR30547">
    <property type="entry name" value="UNCHARACTERIZED PROTEIN YHCG-RELATED"/>
    <property type="match status" value="1"/>
</dbReference>
<protein>
    <recommendedName>
        <fullName evidence="4">Endonuclease NucS</fullName>
    </recommendedName>
</protein>
<proteinExistence type="predicted"/>
<evidence type="ECO:0008006" key="4">
    <source>
        <dbReference type="Google" id="ProtNLM"/>
    </source>
</evidence>
<dbReference type="InterPro" id="IPR011856">
    <property type="entry name" value="tRNA_endonuc-like_dom_sf"/>
</dbReference>
<gene>
    <name evidence="3" type="ORF">PCLFYP37_02978</name>
</gene>
<dbReference type="Gene3D" id="3.40.1350.10">
    <property type="match status" value="1"/>
</dbReference>
<evidence type="ECO:0000259" key="1">
    <source>
        <dbReference type="Pfam" id="PF06250"/>
    </source>
</evidence>
<dbReference type="Pfam" id="PF06250">
    <property type="entry name" value="YhcG_C"/>
    <property type="match status" value="1"/>
</dbReference>
<dbReference type="InterPro" id="IPR041527">
    <property type="entry name" value="YhcG_N"/>
</dbReference>
<evidence type="ECO:0000313" key="3">
    <source>
        <dbReference type="EMBL" id="VYU45960.1"/>
    </source>
</evidence>
<dbReference type="AlphaFoldDB" id="A0A6N3F1Q2"/>